<dbReference type="AlphaFoldDB" id="A0AA46I6E3"/>
<dbReference type="CDD" id="cd04196">
    <property type="entry name" value="GT_2_like_d"/>
    <property type="match status" value="1"/>
</dbReference>
<name>A0AA46I6E3_9FUSO</name>
<dbReference type="InterPro" id="IPR029044">
    <property type="entry name" value="Nucleotide-diphossugar_trans"/>
</dbReference>
<protein>
    <submittedName>
        <fullName evidence="3">Rhamnosyltransferase</fullName>
    </submittedName>
</protein>
<comment type="caution">
    <text evidence="3">The sequence shown here is derived from an EMBL/GenBank/DDBJ whole genome shotgun (WGS) entry which is preliminary data.</text>
</comment>
<proteinExistence type="predicted"/>
<evidence type="ECO:0000259" key="2">
    <source>
        <dbReference type="Pfam" id="PF00535"/>
    </source>
</evidence>
<dbReference type="Pfam" id="PF00535">
    <property type="entry name" value="Glycos_transf_2"/>
    <property type="match status" value="1"/>
</dbReference>
<keyword evidence="1" id="KW-1133">Transmembrane helix</keyword>
<dbReference type="PANTHER" id="PTHR22916">
    <property type="entry name" value="GLYCOSYLTRANSFERASE"/>
    <property type="match status" value="1"/>
</dbReference>
<accession>A0AA46I6E3</accession>
<gene>
    <name evidence="3" type="ORF">EV215_0250</name>
</gene>
<keyword evidence="1" id="KW-0472">Membrane</keyword>
<dbReference type="GO" id="GO:0016758">
    <property type="term" value="F:hexosyltransferase activity"/>
    <property type="evidence" value="ECO:0007669"/>
    <property type="project" value="UniProtKB-ARBA"/>
</dbReference>
<evidence type="ECO:0000313" key="4">
    <source>
        <dbReference type="Proteomes" id="UP000294678"/>
    </source>
</evidence>
<keyword evidence="4" id="KW-1185">Reference proteome</keyword>
<evidence type="ECO:0000256" key="1">
    <source>
        <dbReference type="SAM" id="Phobius"/>
    </source>
</evidence>
<keyword evidence="1" id="KW-0812">Transmembrane</keyword>
<dbReference type="InterPro" id="IPR001173">
    <property type="entry name" value="Glyco_trans_2-like"/>
</dbReference>
<dbReference type="EMBL" id="SOBG01000001">
    <property type="protein sequence ID" value="TDT72444.1"/>
    <property type="molecule type" value="Genomic_DNA"/>
</dbReference>
<dbReference type="RefSeq" id="WP_134112092.1">
    <property type="nucleotide sequence ID" value="NZ_SOBG01000001.1"/>
</dbReference>
<feature type="transmembrane region" description="Helical" evidence="1">
    <location>
        <begin position="287"/>
        <end position="304"/>
    </location>
</feature>
<dbReference type="Gene3D" id="3.90.550.10">
    <property type="entry name" value="Spore Coat Polysaccharide Biosynthesis Protein SpsA, Chain A"/>
    <property type="match status" value="1"/>
</dbReference>
<evidence type="ECO:0000313" key="3">
    <source>
        <dbReference type="EMBL" id="TDT72444.1"/>
    </source>
</evidence>
<sequence>MDKVQVLMATYNGEDFIKEQINSILNQTYKNFELLIRDDNSSDKTVEIIRGYIKKDNRIKLIEDNKGNIGINKNFELLINISNTKYIMISDQDDIWFKDKIERSLKKIKEIENDKPALVFSDSILYKNNCEFGNHIGKKFYKYNDSKFLMGINIAQGSTMIFNEKLKEKILPFNFYSDYLYDFYIFKNAKLYGNVYFIKNPTMYYRIHNKNQIGIGSDYLNIISKIRDEYYRYFIFYKKIKAGALFYSKTKEKYKRDMNKKIEVFTLIFLSNKNRFIKLYYYFKEKFFTYNFYINLFIVLNIFVNKFNKNLKGEDL</sequence>
<dbReference type="Proteomes" id="UP000294678">
    <property type="component" value="Unassembled WGS sequence"/>
</dbReference>
<reference evidence="3 4" key="1">
    <citation type="submission" date="2019-03" db="EMBL/GenBank/DDBJ databases">
        <title>Genomic Encyclopedia of Type Strains, Phase IV (KMG-IV): sequencing the most valuable type-strain genomes for metagenomic binning, comparative biology and taxonomic classification.</title>
        <authorList>
            <person name="Goeker M."/>
        </authorList>
    </citation>
    <scope>NUCLEOTIDE SEQUENCE [LARGE SCALE GENOMIC DNA]</scope>
    <source>
        <strain evidence="3 4">DSM 100055</strain>
    </source>
</reference>
<dbReference type="SUPFAM" id="SSF53448">
    <property type="entry name" value="Nucleotide-diphospho-sugar transferases"/>
    <property type="match status" value="1"/>
</dbReference>
<organism evidence="3 4">
    <name type="scientific">Hypnocyclicus thermotrophus</name>
    <dbReference type="NCBI Taxonomy" id="1627895"/>
    <lineage>
        <taxon>Bacteria</taxon>
        <taxon>Fusobacteriati</taxon>
        <taxon>Fusobacteriota</taxon>
        <taxon>Fusobacteriia</taxon>
        <taxon>Fusobacteriales</taxon>
        <taxon>Fusobacteriaceae</taxon>
        <taxon>Hypnocyclicus</taxon>
    </lineage>
</organism>
<feature type="domain" description="Glycosyltransferase 2-like" evidence="2">
    <location>
        <begin position="6"/>
        <end position="162"/>
    </location>
</feature>
<dbReference type="PANTHER" id="PTHR22916:SF3">
    <property type="entry name" value="UDP-GLCNAC:BETAGAL BETA-1,3-N-ACETYLGLUCOSAMINYLTRANSFERASE-LIKE PROTEIN 1"/>
    <property type="match status" value="1"/>
</dbReference>